<sequence>MGKSKAEISKKERTWNRQQWITMERVVEQSDRLWGFFILVGFPAASLYWPRADIWLGLSPSVVSTICTIPLSNTTHMSYDSKTETPFTLLRPHCWKSLKLLHKSPRPLTPSN</sequence>
<reference evidence="2 3" key="1">
    <citation type="journal article" date="2024" name="G3 (Bethesda)">
        <title>Genome assembly of Hibiscus sabdariffa L. provides insights into metabolisms of medicinal natural products.</title>
        <authorList>
            <person name="Kim T."/>
        </authorList>
    </citation>
    <scope>NUCLEOTIDE SEQUENCE [LARGE SCALE GENOMIC DNA]</scope>
    <source>
        <strain evidence="2">TK-2024</strain>
        <tissue evidence="2">Old leaves</tissue>
    </source>
</reference>
<dbReference type="EMBL" id="JBBPBN010000041">
    <property type="protein sequence ID" value="KAK8998483.1"/>
    <property type="molecule type" value="Genomic_DNA"/>
</dbReference>
<gene>
    <name evidence="2" type="ORF">V6N11_083872</name>
</gene>
<feature type="transmembrane region" description="Helical" evidence="1">
    <location>
        <begin position="33"/>
        <end position="49"/>
    </location>
</feature>
<protein>
    <submittedName>
        <fullName evidence="2">Uncharacterized protein</fullName>
    </submittedName>
</protein>
<keyword evidence="3" id="KW-1185">Reference proteome</keyword>
<evidence type="ECO:0000313" key="2">
    <source>
        <dbReference type="EMBL" id="KAK8998483.1"/>
    </source>
</evidence>
<organism evidence="2 3">
    <name type="scientific">Hibiscus sabdariffa</name>
    <name type="common">roselle</name>
    <dbReference type="NCBI Taxonomy" id="183260"/>
    <lineage>
        <taxon>Eukaryota</taxon>
        <taxon>Viridiplantae</taxon>
        <taxon>Streptophyta</taxon>
        <taxon>Embryophyta</taxon>
        <taxon>Tracheophyta</taxon>
        <taxon>Spermatophyta</taxon>
        <taxon>Magnoliopsida</taxon>
        <taxon>eudicotyledons</taxon>
        <taxon>Gunneridae</taxon>
        <taxon>Pentapetalae</taxon>
        <taxon>rosids</taxon>
        <taxon>malvids</taxon>
        <taxon>Malvales</taxon>
        <taxon>Malvaceae</taxon>
        <taxon>Malvoideae</taxon>
        <taxon>Hibiscus</taxon>
    </lineage>
</organism>
<name>A0ABR2QCW2_9ROSI</name>
<keyword evidence="1" id="KW-0812">Transmembrane</keyword>
<keyword evidence="1" id="KW-1133">Transmembrane helix</keyword>
<dbReference type="Proteomes" id="UP001396334">
    <property type="component" value="Unassembled WGS sequence"/>
</dbReference>
<evidence type="ECO:0000313" key="3">
    <source>
        <dbReference type="Proteomes" id="UP001396334"/>
    </source>
</evidence>
<comment type="caution">
    <text evidence="2">The sequence shown here is derived from an EMBL/GenBank/DDBJ whole genome shotgun (WGS) entry which is preliminary data.</text>
</comment>
<accession>A0ABR2QCW2</accession>
<proteinExistence type="predicted"/>
<keyword evidence="1" id="KW-0472">Membrane</keyword>
<evidence type="ECO:0000256" key="1">
    <source>
        <dbReference type="SAM" id="Phobius"/>
    </source>
</evidence>